<name>A0ACC0BUJ2_CATRO</name>
<reference evidence="2" key="1">
    <citation type="journal article" date="2023" name="Nat. Plants">
        <title>Single-cell RNA sequencing provides a high-resolution roadmap for understanding the multicellular compartmentation of specialized metabolism.</title>
        <authorList>
            <person name="Sun S."/>
            <person name="Shen X."/>
            <person name="Li Y."/>
            <person name="Li Y."/>
            <person name="Wang S."/>
            <person name="Li R."/>
            <person name="Zhang H."/>
            <person name="Shen G."/>
            <person name="Guo B."/>
            <person name="Wei J."/>
            <person name="Xu J."/>
            <person name="St-Pierre B."/>
            <person name="Chen S."/>
            <person name="Sun C."/>
        </authorList>
    </citation>
    <scope>NUCLEOTIDE SEQUENCE [LARGE SCALE GENOMIC DNA]</scope>
</reference>
<keyword evidence="2" id="KW-1185">Reference proteome</keyword>
<accession>A0ACC0BUJ2</accession>
<gene>
    <name evidence="1" type="ORF">M9H77_07304</name>
</gene>
<sequence>MAQSVYVDTASCSAVGFGRLVESQEGLKTEVDPMADLISLGRSGAQQATEVLGQEIFNQISPGGICLCFIFPNSNRLCFIVELISLPYSAAIDLVARLGVSQT</sequence>
<organism evidence="1 2">
    <name type="scientific">Catharanthus roseus</name>
    <name type="common">Madagascar periwinkle</name>
    <name type="synonym">Vinca rosea</name>
    <dbReference type="NCBI Taxonomy" id="4058"/>
    <lineage>
        <taxon>Eukaryota</taxon>
        <taxon>Viridiplantae</taxon>
        <taxon>Streptophyta</taxon>
        <taxon>Embryophyta</taxon>
        <taxon>Tracheophyta</taxon>
        <taxon>Spermatophyta</taxon>
        <taxon>Magnoliopsida</taxon>
        <taxon>eudicotyledons</taxon>
        <taxon>Gunneridae</taxon>
        <taxon>Pentapetalae</taxon>
        <taxon>asterids</taxon>
        <taxon>lamiids</taxon>
        <taxon>Gentianales</taxon>
        <taxon>Apocynaceae</taxon>
        <taxon>Rauvolfioideae</taxon>
        <taxon>Vinceae</taxon>
        <taxon>Catharanthinae</taxon>
        <taxon>Catharanthus</taxon>
    </lineage>
</organism>
<dbReference type="Proteomes" id="UP001060085">
    <property type="component" value="Linkage Group LG02"/>
</dbReference>
<evidence type="ECO:0000313" key="2">
    <source>
        <dbReference type="Proteomes" id="UP001060085"/>
    </source>
</evidence>
<proteinExistence type="predicted"/>
<comment type="caution">
    <text evidence="1">The sequence shown here is derived from an EMBL/GenBank/DDBJ whole genome shotgun (WGS) entry which is preliminary data.</text>
</comment>
<evidence type="ECO:0000313" key="1">
    <source>
        <dbReference type="EMBL" id="KAI5676354.1"/>
    </source>
</evidence>
<dbReference type="EMBL" id="CM044702">
    <property type="protein sequence ID" value="KAI5676354.1"/>
    <property type="molecule type" value="Genomic_DNA"/>
</dbReference>
<protein>
    <submittedName>
        <fullName evidence="1">Uncharacterized protein</fullName>
    </submittedName>
</protein>